<dbReference type="InterPro" id="IPR036955">
    <property type="entry name" value="AP2/ERF_dom_sf"/>
</dbReference>
<keyword evidence="3" id="KW-0238">DNA-binding</keyword>
<dbReference type="PANTHER" id="PTHR31839">
    <property type="entry name" value="DEHYDRATION-RESPONSIVE ELEMENT-BINDING PROTEIN 1D"/>
    <property type="match status" value="1"/>
</dbReference>
<comment type="subcellular location">
    <subcellularLocation>
        <location evidence="1">Nucleus</location>
    </subcellularLocation>
</comment>
<evidence type="ECO:0000256" key="2">
    <source>
        <dbReference type="ARBA" id="ARBA00023015"/>
    </source>
</evidence>
<dbReference type="GO" id="GO:0005634">
    <property type="term" value="C:nucleus"/>
    <property type="evidence" value="ECO:0007669"/>
    <property type="project" value="UniProtKB-SubCell"/>
</dbReference>
<reference evidence="10 11" key="1">
    <citation type="journal article" date="2019" name="Genome Biol. Evol.">
        <title>Insights into the evolution of the New World diploid cottons (Gossypium, subgenus Houzingenia) based on genome sequencing.</title>
        <authorList>
            <person name="Grover C.E."/>
            <person name="Arick M.A. 2nd"/>
            <person name="Thrash A."/>
            <person name="Conover J.L."/>
            <person name="Sanders W.S."/>
            <person name="Peterson D.G."/>
            <person name="Frelichowski J.E."/>
            <person name="Scheffler J.A."/>
            <person name="Scheffler B.E."/>
            <person name="Wendel J.F."/>
        </authorList>
    </citation>
    <scope>NUCLEOTIDE SEQUENCE [LARGE SCALE GENOMIC DNA]</scope>
    <source>
        <strain evidence="10">5</strain>
        <tissue evidence="10">Leaf</tissue>
    </source>
</reference>
<keyword evidence="6" id="KW-0539">Nucleus</keyword>
<dbReference type="InterPro" id="IPR016177">
    <property type="entry name" value="DNA-bd_dom_sf"/>
</dbReference>
<keyword evidence="11" id="KW-1185">Reference proteome</keyword>
<dbReference type="InterPro" id="IPR001471">
    <property type="entry name" value="AP2/ERF_dom"/>
</dbReference>
<keyword evidence="2" id="KW-0805">Transcription regulation</keyword>
<evidence type="ECO:0000256" key="5">
    <source>
        <dbReference type="ARBA" id="ARBA00023163"/>
    </source>
</evidence>
<dbReference type="CDD" id="cd00018">
    <property type="entry name" value="AP2"/>
    <property type="match status" value="1"/>
</dbReference>
<dbReference type="OrthoDB" id="676764at2759"/>
<feature type="non-terminal residue" evidence="10">
    <location>
        <position position="1"/>
    </location>
</feature>
<evidence type="ECO:0000256" key="3">
    <source>
        <dbReference type="ARBA" id="ARBA00023125"/>
    </source>
</evidence>
<organism evidence="10 11">
    <name type="scientific">Gossypium gossypioides</name>
    <name type="common">Mexican cotton</name>
    <name type="synonym">Selera gossypioides</name>
    <dbReference type="NCBI Taxonomy" id="34282"/>
    <lineage>
        <taxon>Eukaryota</taxon>
        <taxon>Viridiplantae</taxon>
        <taxon>Streptophyta</taxon>
        <taxon>Embryophyta</taxon>
        <taxon>Tracheophyta</taxon>
        <taxon>Spermatophyta</taxon>
        <taxon>Magnoliopsida</taxon>
        <taxon>eudicotyledons</taxon>
        <taxon>Gunneridae</taxon>
        <taxon>Pentapetalae</taxon>
        <taxon>rosids</taxon>
        <taxon>malvids</taxon>
        <taxon>Malvales</taxon>
        <taxon>Malvaceae</taxon>
        <taxon>Malvoideae</taxon>
        <taxon>Gossypium</taxon>
    </lineage>
</organism>
<feature type="region of interest" description="Disordered" evidence="8">
    <location>
        <begin position="1"/>
        <end position="36"/>
    </location>
</feature>
<comment type="similarity">
    <text evidence="7">Belongs to the AP2/ERF transcription factor family. ERF subfamily.</text>
</comment>
<dbReference type="PANTHER" id="PTHR31839:SF25">
    <property type="entry name" value="DEHYDRATION-RESPONSIVE ELEMENT-BINDING PROTEIN 1F"/>
    <property type="match status" value="1"/>
</dbReference>
<dbReference type="PROSITE" id="PS51032">
    <property type="entry name" value="AP2_ERF"/>
    <property type="match status" value="1"/>
</dbReference>
<comment type="caution">
    <text evidence="10">The sequence shown here is derived from an EMBL/GenBank/DDBJ whole genome shotgun (WGS) entry which is preliminary data.</text>
</comment>
<evidence type="ECO:0000256" key="6">
    <source>
        <dbReference type="ARBA" id="ARBA00023242"/>
    </source>
</evidence>
<evidence type="ECO:0000256" key="7">
    <source>
        <dbReference type="ARBA" id="ARBA00024343"/>
    </source>
</evidence>
<dbReference type="AlphaFoldDB" id="A0A7J9C7F0"/>
<dbReference type="FunFam" id="3.30.730.10:FF:000001">
    <property type="entry name" value="Ethylene-responsive transcription factor 2"/>
    <property type="match status" value="1"/>
</dbReference>
<evidence type="ECO:0000256" key="1">
    <source>
        <dbReference type="ARBA" id="ARBA00004123"/>
    </source>
</evidence>
<accession>A0A7J9C7F0</accession>
<keyword evidence="4" id="KW-0010">Activator</keyword>
<protein>
    <recommendedName>
        <fullName evidence="9">AP2/ERF domain-containing protein</fullName>
    </recommendedName>
</protein>
<dbReference type="Gene3D" id="3.30.730.10">
    <property type="entry name" value="AP2/ERF domain"/>
    <property type="match status" value="1"/>
</dbReference>
<proteinExistence type="inferred from homology"/>
<feature type="domain" description="AP2/ERF" evidence="9">
    <location>
        <begin position="69"/>
        <end position="126"/>
    </location>
</feature>
<gene>
    <name evidence="10" type="ORF">Gogos_006967</name>
</gene>
<evidence type="ECO:0000256" key="4">
    <source>
        <dbReference type="ARBA" id="ARBA00023159"/>
    </source>
</evidence>
<dbReference type="PRINTS" id="PR00367">
    <property type="entry name" value="ETHRSPELEMNT"/>
</dbReference>
<keyword evidence="5" id="KW-0804">Transcription</keyword>
<dbReference type="EMBL" id="JABEZY010000008">
    <property type="protein sequence ID" value="MBA0744338.1"/>
    <property type="molecule type" value="Genomic_DNA"/>
</dbReference>
<dbReference type="GO" id="GO:0003677">
    <property type="term" value="F:DNA binding"/>
    <property type="evidence" value="ECO:0007669"/>
    <property type="project" value="UniProtKB-KW"/>
</dbReference>
<name>A0A7J9C7F0_GOSGO</name>
<feature type="compositionally biased region" description="Polar residues" evidence="8">
    <location>
        <begin position="1"/>
        <end position="16"/>
    </location>
</feature>
<dbReference type="SMART" id="SM00380">
    <property type="entry name" value="AP2"/>
    <property type="match status" value="1"/>
</dbReference>
<dbReference type="InterPro" id="IPR045277">
    <property type="entry name" value="DRE1A-I"/>
</dbReference>
<evidence type="ECO:0000259" key="9">
    <source>
        <dbReference type="PROSITE" id="PS51032"/>
    </source>
</evidence>
<dbReference type="Proteomes" id="UP000593579">
    <property type="component" value="Unassembled WGS sequence"/>
</dbReference>
<dbReference type="GO" id="GO:0003700">
    <property type="term" value="F:DNA-binding transcription factor activity"/>
    <property type="evidence" value="ECO:0007669"/>
    <property type="project" value="InterPro"/>
</dbReference>
<evidence type="ECO:0000313" key="11">
    <source>
        <dbReference type="Proteomes" id="UP000593579"/>
    </source>
</evidence>
<evidence type="ECO:0000256" key="8">
    <source>
        <dbReference type="SAM" id="MobiDB-lite"/>
    </source>
</evidence>
<evidence type="ECO:0000313" key="10">
    <source>
        <dbReference type="EMBL" id="MBA0744338.1"/>
    </source>
</evidence>
<dbReference type="Pfam" id="PF00847">
    <property type="entry name" value="AP2"/>
    <property type="match status" value="1"/>
</dbReference>
<dbReference type="SUPFAM" id="SSF54171">
    <property type="entry name" value="DNA-binding domain"/>
    <property type="match status" value="1"/>
</dbReference>
<sequence>MDIPSQTSDVPFSKSYSMRAERVEPSSSSEGGIGGRRAVHSDEEVLLLATNRPKKRAGRRVFKETRHPVFRGVRRRNNDKWVCELREPNKKTRIWLGTYPTPEMAARAHDVAALAFRGKAACLNFADSVWRLPVPASNDAADIRRAAAEAAEAFRPQVFPELSGSDVRQGSFRASDCEVSSSDVKLENKKKMAAEGEVSTEKVHFMDEEEMFYMPKLLDSMAEALLLSPPRNRDEADSDIDVKMYNWYGIVEFEEARGH</sequence>